<reference evidence="14" key="1">
    <citation type="journal article" date="2023" name="Commun. Biol.">
        <title>Genome analysis of Parmales, the sister group of diatoms, reveals the evolutionary specialization of diatoms from phago-mixotrophs to photoautotrophs.</title>
        <authorList>
            <person name="Ban H."/>
            <person name="Sato S."/>
            <person name="Yoshikawa S."/>
            <person name="Yamada K."/>
            <person name="Nakamura Y."/>
            <person name="Ichinomiya M."/>
            <person name="Sato N."/>
            <person name="Blanc-Mathieu R."/>
            <person name="Endo H."/>
            <person name="Kuwata A."/>
            <person name="Ogata H."/>
        </authorList>
    </citation>
    <scope>NUCLEOTIDE SEQUENCE [LARGE SCALE GENOMIC DNA]</scope>
    <source>
        <strain evidence="14">NIES 3700</strain>
    </source>
</reference>
<dbReference type="InterPro" id="IPR036866">
    <property type="entry name" value="RibonucZ/Hydroxyglut_hydro"/>
</dbReference>
<dbReference type="Pfam" id="PF00753">
    <property type="entry name" value="Lactamase_B"/>
    <property type="match status" value="1"/>
</dbReference>
<sequence length="635" mass="70471">MLRLPFPRCALTPITSRAISSTPSLLSSNPPPNPPKIPTHIPRPSTKRRYVHRPPKTYNNTAKTTPPFCNQLGGPFDNSTVLHPNTPNTTKTAVFRGLSLINLGTSSGVPSLSRGHSAYVLRSPLQTILIDSGEGTQLQLQKTRGLVAPTDIGIILITHMHGDHVLGLAGVVLGILLSKGQRKRDGGGEGVKIRLVGPKGIYRYIVEAITGTRASTHNLELEVTELLQPGMKPGRDKNVQGFSLTSLKCGEDGVWNVTDEVREFPTQAEYDGLELHNLTSSEERDKKFQGLMFDKDYRKLSNEPFIIKASTVQHVRGVQSVGYVVEELDPPPRINRDRCFYFGVGQSKAFDALKMNLNIRNDDNTRDVTLEDVALDFGKNRARKVTFLGDSFHVPTPMATLASKSDLVVHEATLSDGAVNERVAKSRGHSVPRMAAEFGRKVEAKSIMLTHFSNRYTGDRDENDHSVSVADPKHNVGALRVLEQIEEEEGRKMKLIWGCDLMEIMLKRDRNVFVKHEDGIGAEYAEDIKAKEDLDEDRLEEHAAAVSGASGFILHKNGNMSEASREQIEQANKTYNRLEQEKINLTWDAEVDWVCQSCGARNTRKKKLCFVCNVGSKKEFDRMKSAEKKAETTAA</sequence>
<dbReference type="GO" id="GO:0008270">
    <property type="term" value="F:zinc ion binding"/>
    <property type="evidence" value="ECO:0007669"/>
    <property type="project" value="UniProtKB-KW"/>
</dbReference>
<feature type="region of interest" description="Disordered" evidence="11">
    <location>
        <begin position="20"/>
        <end position="66"/>
    </location>
</feature>
<dbReference type="OrthoDB" id="527344at2759"/>
<evidence type="ECO:0000256" key="3">
    <source>
        <dbReference type="ARBA" id="ARBA00022694"/>
    </source>
</evidence>
<keyword evidence="6" id="KW-0255">Endonuclease</keyword>
<dbReference type="Proteomes" id="UP001165122">
    <property type="component" value="Unassembled WGS sequence"/>
</dbReference>
<dbReference type="InterPro" id="IPR013471">
    <property type="entry name" value="RNase_Z/BN"/>
</dbReference>
<feature type="compositionally biased region" description="Polar residues" evidence="11">
    <location>
        <begin position="57"/>
        <end position="66"/>
    </location>
</feature>
<evidence type="ECO:0000313" key="14">
    <source>
        <dbReference type="Proteomes" id="UP001165122"/>
    </source>
</evidence>
<evidence type="ECO:0000256" key="2">
    <source>
        <dbReference type="ARBA" id="ARBA00011738"/>
    </source>
</evidence>
<protein>
    <recommendedName>
        <fullName evidence="12">RanBP2-type domain-containing protein</fullName>
    </recommendedName>
</protein>
<dbReference type="InterPro" id="IPR001279">
    <property type="entry name" value="Metallo-B-lactamas"/>
</dbReference>
<evidence type="ECO:0000256" key="10">
    <source>
        <dbReference type="SAM" id="Coils"/>
    </source>
</evidence>
<evidence type="ECO:0000256" key="11">
    <source>
        <dbReference type="SAM" id="MobiDB-lite"/>
    </source>
</evidence>
<keyword evidence="14" id="KW-1185">Reference proteome</keyword>
<comment type="caution">
    <text evidence="13">The sequence shown here is derived from an EMBL/GenBank/DDBJ whole genome shotgun (WGS) entry which is preliminary data.</text>
</comment>
<dbReference type="PANTHER" id="PTHR46018:SF2">
    <property type="entry name" value="ZINC PHOSPHODIESTERASE ELAC PROTEIN 1"/>
    <property type="match status" value="1"/>
</dbReference>
<evidence type="ECO:0000256" key="6">
    <source>
        <dbReference type="ARBA" id="ARBA00022759"/>
    </source>
</evidence>
<evidence type="ECO:0000259" key="12">
    <source>
        <dbReference type="PROSITE" id="PS01358"/>
    </source>
</evidence>
<dbReference type="PANTHER" id="PTHR46018">
    <property type="entry name" value="ZINC PHOSPHODIESTERASE ELAC PROTEIN 1"/>
    <property type="match status" value="1"/>
</dbReference>
<dbReference type="GO" id="GO:0005634">
    <property type="term" value="C:nucleus"/>
    <property type="evidence" value="ECO:0007669"/>
    <property type="project" value="TreeGrafter"/>
</dbReference>
<accession>A0A9W7CF17</accession>
<comment type="cofactor">
    <cofactor evidence="1">
        <name>Zn(2+)</name>
        <dbReference type="ChEBI" id="CHEBI:29105"/>
    </cofactor>
</comment>
<dbReference type="PROSITE" id="PS01358">
    <property type="entry name" value="ZF_RANBP2_1"/>
    <property type="match status" value="1"/>
</dbReference>
<evidence type="ECO:0000256" key="8">
    <source>
        <dbReference type="ARBA" id="ARBA00022801"/>
    </source>
</evidence>
<keyword evidence="10" id="KW-0175">Coiled coil</keyword>
<keyword evidence="4" id="KW-0540">Nuclease</keyword>
<organism evidence="13 14">
    <name type="scientific">Triparma laevis f. longispina</name>
    <dbReference type="NCBI Taxonomy" id="1714387"/>
    <lineage>
        <taxon>Eukaryota</taxon>
        <taxon>Sar</taxon>
        <taxon>Stramenopiles</taxon>
        <taxon>Ochrophyta</taxon>
        <taxon>Bolidophyceae</taxon>
        <taxon>Parmales</taxon>
        <taxon>Triparmaceae</taxon>
        <taxon>Triparma</taxon>
    </lineage>
</organism>
<keyword evidence="7" id="KW-0863">Zinc-finger</keyword>
<keyword evidence="3" id="KW-0819">tRNA processing</keyword>
<evidence type="ECO:0000313" key="13">
    <source>
        <dbReference type="EMBL" id="GMI08765.1"/>
    </source>
</evidence>
<feature type="coiled-coil region" evidence="10">
    <location>
        <begin position="561"/>
        <end position="588"/>
    </location>
</feature>
<evidence type="ECO:0000256" key="4">
    <source>
        <dbReference type="ARBA" id="ARBA00022722"/>
    </source>
</evidence>
<keyword evidence="9" id="KW-0862">Zinc</keyword>
<evidence type="ECO:0000256" key="1">
    <source>
        <dbReference type="ARBA" id="ARBA00001947"/>
    </source>
</evidence>
<name>A0A9W7CF17_9STRA</name>
<feature type="compositionally biased region" description="Basic residues" evidence="11">
    <location>
        <begin position="45"/>
        <end position="55"/>
    </location>
</feature>
<keyword evidence="8" id="KW-0378">Hydrolase</keyword>
<dbReference type="GO" id="GO:0042781">
    <property type="term" value="F:3'-tRNA processing endoribonuclease activity"/>
    <property type="evidence" value="ECO:0007669"/>
    <property type="project" value="TreeGrafter"/>
</dbReference>
<evidence type="ECO:0000256" key="5">
    <source>
        <dbReference type="ARBA" id="ARBA00022723"/>
    </source>
</evidence>
<dbReference type="AlphaFoldDB" id="A0A9W7CF17"/>
<comment type="subunit">
    <text evidence="2">Homodimer.</text>
</comment>
<gene>
    <name evidence="13" type="ORF">TrLO_g11209</name>
</gene>
<dbReference type="Gene3D" id="3.60.15.10">
    <property type="entry name" value="Ribonuclease Z/Hydroxyacylglutathione hydrolase-like"/>
    <property type="match status" value="1"/>
</dbReference>
<dbReference type="SUPFAM" id="SSF56281">
    <property type="entry name" value="Metallo-hydrolase/oxidoreductase"/>
    <property type="match status" value="1"/>
</dbReference>
<feature type="domain" description="RanBP2-type" evidence="12">
    <location>
        <begin position="593"/>
        <end position="612"/>
    </location>
</feature>
<proteinExistence type="inferred from homology"/>
<evidence type="ECO:0000256" key="9">
    <source>
        <dbReference type="ARBA" id="ARBA00022833"/>
    </source>
</evidence>
<dbReference type="HAMAP" id="MF_01818">
    <property type="entry name" value="RNase_Z_BN"/>
    <property type="match status" value="1"/>
</dbReference>
<keyword evidence="5" id="KW-0479">Metal-binding</keyword>
<dbReference type="EMBL" id="BRXW01000129">
    <property type="protein sequence ID" value="GMI08765.1"/>
    <property type="molecule type" value="Genomic_DNA"/>
</dbReference>
<dbReference type="InterPro" id="IPR001876">
    <property type="entry name" value="Znf_RanBP2"/>
</dbReference>
<evidence type="ECO:0000256" key="7">
    <source>
        <dbReference type="ARBA" id="ARBA00022771"/>
    </source>
</evidence>